<gene>
    <name evidence="8" type="ORF">HCR76_15370</name>
</gene>
<comment type="function">
    <text evidence="2">Converts N-acetylmannosamine-6-phosphate (ManNAc-6-P) to N-acetylglucosamine-6-phosphate (GlcNAc-6-P).</text>
</comment>
<proteinExistence type="inferred from homology"/>
<evidence type="ECO:0000313" key="9">
    <source>
        <dbReference type="Proteomes" id="UP000662814"/>
    </source>
</evidence>
<evidence type="ECO:0000256" key="6">
    <source>
        <dbReference type="ARBA" id="ARBA00023235"/>
    </source>
</evidence>
<dbReference type="PANTHER" id="PTHR36204">
    <property type="entry name" value="N-ACETYLMANNOSAMINE-6-PHOSPHATE 2-EPIMERASE-RELATED"/>
    <property type="match status" value="1"/>
</dbReference>
<dbReference type="RefSeq" id="WP_166987326.1">
    <property type="nucleotide sequence ID" value="NZ_CP061169.1"/>
</dbReference>
<comment type="catalytic activity">
    <reaction evidence="1">
        <text>an N-acyl-D-glucosamine 6-phosphate = an N-acyl-D-mannosamine 6-phosphate</text>
        <dbReference type="Rhea" id="RHEA:23932"/>
        <dbReference type="ChEBI" id="CHEBI:57599"/>
        <dbReference type="ChEBI" id="CHEBI:57666"/>
        <dbReference type="EC" id="5.1.3.9"/>
    </reaction>
</comment>
<keyword evidence="9" id="KW-1185">Reference proteome</keyword>
<evidence type="ECO:0000256" key="5">
    <source>
        <dbReference type="ARBA" id="ARBA00013180"/>
    </source>
</evidence>
<dbReference type="GO" id="GO:0047465">
    <property type="term" value="F:N-acylglucosamine-6-phosphate 2-epimerase activity"/>
    <property type="evidence" value="ECO:0007669"/>
    <property type="project" value="UniProtKB-EC"/>
</dbReference>
<dbReference type="Proteomes" id="UP000662814">
    <property type="component" value="Chromosome"/>
</dbReference>
<evidence type="ECO:0000256" key="4">
    <source>
        <dbReference type="ARBA" id="ARBA00007439"/>
    </source>
</evidence>
<keyword evidence="6 8" id="KW-0413">Isomerase</keyword>
<dbReference type="PANTHER" id="PTHR36204:SF1">
    <property type="entry name" value="N-ACETYLMANNOSAMINE-6-PHOSPHATE 2-EPIMERASE-RELATED"/>
    <property type="match status" value="1"/>
</dbReference>
<dbReference type="InterPro" id="IPR011060">
    <property type="entry name" value="RibuloseP-bd_barrel"/>
</dbReference>
<dbReference type="InterPro" id="IPR013785">
    <property type="entry name" value="Aldolase_TIM"/>
</dbReference>
<evidence type="ECO:0000256" key="1">
    <source>
        <dbReference type="ARBA" id="ARBA00000056"/>
    </source>
</evidence>
<dbReference type="Gene3D" id="3.20.20.70">
    <property type="entry name" value="Aldolase class I"/>
    <property type="match status" value="1"/>
</dbReference>
<dbReference type="SUPFAM" id="SSF51366">
    <property type="entry name" value="Ribulose-phoshate binding barrel"/>
    <property type="match status" value="1"/>
</dbReference>
<reference evidence="8 9" key="1">
    <citation type="submission" date="2020-12" db="EMBL/GenBank/DDBJ databases">
        <title>Microbacterium sp. HY060.</title>
        <authorList>
            <person name="Zhou J."/>
        </authorList>
    </citation>
    <scope>NUCLEOTIDE SEQUENCE [LARGE SCALE GENOMIC DNA]</scope>
    <source>
        <strain evidence="8 9">HY60</strain>
    </source>
</reference>
<organism evidence="8 9">
    <name type="scientific">Paramicrobacterium chengjingii</name>
    <dbReference type="NCBI Taxonomy" id="2769067"/>
    <lineage>
        <taxon>Bacteria</taxon>
        <taxon>Bacillati</taxon>
        <taxon>Actinomycetota</taxon>
        <taxon>Actinomycetes</taxon>
        <taxon>Micrococcales</taxon>
        <taxon>Microbacteriaceae</taxon>
        <taxon>Paramicrobacterium</taxon>
    </lineage>
</organism>
<dbReference type="NCBIfam" id="NF002231">
    <property type="entry name" value="PRK01130.1"/>
    <property type="match status" value="1"/>
</dbReference>
<evidence type="ECO:0000256" key="2">
    <source>
        <dbReference type="ARBA" id="ARBA00002147"/>
    </source>
</evidence>
<name>A0ABX6YIH7_9MICO</name>
<dbReference type="InterPro" id="IPR007260">
    <property type="entry name" value="NanE"/>
</dbReference>
<evidence type="ECO:0000313" key="8">
    <source>
        <dbReference type="EMBL" id="QPZ38147.1"/>
    </source>
</evidence>
<protein>
    <recommendedName>
        <fullName evidence="5">N-acylglucosamine-6-phosphate 2-epimerase</fullName>
        <ecNumber evidence="5">5.1.3.9</ecNumber>
    </recommendedName>
</protein>
<sequence>MTNNPIAQLQHGFIASVQADDGSPLRDSSMIAALAHATVLGGANGLRINGAPDIRAVREITDLPIIGLHKVPGGARDVITPLVEHAIELAHAGADIIAVDATREVRCADLSIIGAVRELTGLPVMADVSTLDEGTRASDAGAELIGTTLSGYTPYTRSDSESPDFALIEQLAARDIRVIAEGRLRTPADVVHALEIGAYAAVVGRALTDPMITAARYATAVARSRTSG</sequence>
<dbReference type="EC" id="5.1.3.9" evidence="5"/>
<keyword evidence="7" id="KW-0119">Carbohydrate metabolism</keyword>
<dbReference type="Pfam" id="PF04131">
    <property type="entry name" value="NanE"/>
    <property type="match status" value="1"/>
</dbReference>
<evidence type="ECO:0000256" key="7">
    <source>
        <dbReference type="ARBA" id="ARBA00023277"/>
    </source>
</evidence>
<comment type="similarity">
    <text evidence="4">Belongs to the NanE family.</text>
</comment>
<comment type="pathway">
    <text evidence="3">Amino-sugar metabolism; N-acetylneuraminate degradation; D-fructose 6-phosphate from N-acetylneuraminate: step 3/5.</text>
</comment>
<dbReference type="EMBL" id="CP061169">
    <property type="protein sequence ID" value="QPZ38147.1"/>
    <property type="molecule type" value="Genomic_DNA"/>
</dbReference>
<evidence type="ECO:0000256" key="3">
    <source>
        <dbReference type="ARBA" id="ARBA00005081"/>
    </source>
</evidence>
<accession>A0ABX6YIH7</accession>